<feature type="transmembrane region" description="Helical" evidence="1">
    <location>
        <begin position="969"/>
        <end position="986"/>
    </location>
</feature>
<dbReference type="Gene3D" id="3.30.70.1440">
    <property type="entry name" value="Multidrug efflux transporter AcrB pore domain"/>
    <property type="match status" value="1"/>
</dbReference>
<dbReference type="RefSeq" id="WP_213120973.1">
    <property type="nucleotide sequence ID" value="NZ_JAGYPF010000007.1"/>
</dbReference>
<keyword evidence="1" id="KW-0472">Membrane</keyword>
<keyword evidence="3" id="KW-1185">Reference proteome</keyword>
<feature type="transmembrane region" description="Helical" evidence="1">
    <location>
        <begin position="869"/>
        <end position="888"/>
    </location>
</feature>
<dbReference type="Gene3D" id="3.30.2090.10">
    <property type="entry name" value="Multidrug efflux transporter AcrB TolC docking domain, DN and DC subdomains"/>
    <property type="match status" value="2"/>
</dbReference>
<evidence type="ECO:0000256" key="1">
    <source>
        <dbReference type="SAM" id="Phobius"/>
    </source>
</evidence>
<feature type="transmembrane region" description="Helical" evidence="1">
    <location>
        <begin position="526"/>
        <end position="547"/>
    </location>
</feature>
<dbReference type="SUPFAM" id="SSF82714">
    <property type="entry name" value="Multidrug efflux transporter AcrB TolC docking domain, DN and DC subdomains"/>
    <property type="match status" value="1"/>
</dbReference>
<feature type="transmembrane region" description="Helical" evidence="1">
    <location>
        <begin position="895"/>
        <end position="915"/>
    </location>
</feature>
<name>A0A942U802_9BACI</name>
<reference evidence="2" key="1">
    <citation type="submission" date="2021-05" db="EMBL/GenBank/DDBJ databases">
        <title>Novel Bacillus species.</title>
        <authorList>
            <person name="Liu G."/>
        </authorList>
    </citation>
    <scope>NUCLEOTIDE SEQUENCE</scope>
    <source>
        <strain evidence="2">FJAT-49825</strain>
    </source>
</reference>
<feature type="transmembrane region" description="Helical" evidence="1">
    <location>
        <begin position="471"/>
        <end position="498"/>
    </location>
</feature>
<feature type="transmembrane region" description="Helical" evidence="1">
    <location>
        <begin position="998"/>
        <end position="1024"/>
    </location>
</feature>
<accession>A0A942U802</accession>
<dbReference type="Pfam" id="PF00873">
    <property type="entry name" value="ACR_tran"/>
    <property type="match status" value="1"/>
</dbReference>
<dbReference type="Gene3D" id="1.20.1640.10">
    <property type="entry name" value="Multidrug efflux transporter AcrB transmembrane domain"/>
    <property type="match status" value="2"/>
</dbReference>
<dbReference type="Gene3D" id="3.30.70.1320">
    <property type="entry name" value="Multidrug efflux transporter AcrB pore domain like"/>
    <property type="match status" value="1"/>
</dbReference>
<gene>
    <name evidence="2" type="ORF">KHA99_28925</name>
</gene>
<dbReference type="GO" id="GO:0005886">
    <property type="term" value="C:plasma membrane"/>
    <property type="evidence" value="ECO:0007669"/>
    <property type="project" value="TreeGrafter"/>
</dbReference>
<organism evidence="2 3">
    <name type="scientific">Neobacillus rhizophilus</name>
    <dbReference type="NCBI Taxonomy" id="2833579"/>
    <lineage>
        <taxon>Bacteria</taxon>
        <taxon>Bacillati</taxon>
        <taxon>Bacillota</taxon>
        <taxon>Bacilli</taxon>
        <taxon>Bacillales</taxon>
        <taxon>Bacillaceae</taxon>
        <taxon>Neobacillus</taxon>
    </lineage>
</organism>
<dbReference type="SUPFAM" id="SSF82693">
    <property type="entry name" value="Multidrug efflux transporter AcrB pore domain, PN1, PN2, PC1 and PC2 subdomains"/>
    <property type="match status" value="3"/>
</dbReference>
<dbReference type="PRINTS" id="PR00702">
    <property type="entry name" value="ACRIFLAVINRP"/>
</dbReference>
<comment type="caution">
    <text evidence="2">The sequence shown here is derived from an EMBL/GenBank/DDBJ whole genome shotgun (WGS) entry which is preliminary data.</text>
</comment>
<dbReference type="EMBL" id="JAGYPF010000007">
    <property type="protein sequence ID" value="MBS4216445.1"/>
    <property type="molecule type" value="Genomic_DNA"/>
</dbReference>
<proteinExistence type="predicted"/>
<sequence length="1041" mass="112834">MIRFIEGTMKRSILILTCVVLIIAWGAISAFQMQRDYLPPINNTALMVTIQADNYQADQVKQMITAKVEEAVRSVDKLDYLETNSFDGGLMASLYFPNHTDMEKAEEEVKASVEKVKFPNDVKEPLITRVSTNSFPVMRISLTSGTENIDENLLRTTLQEKVANEIKRVPGVREVRVTGAGNAGYLLTLKEDALHKYGLTPKDIQSALTSIHPIWPQGTIKEQGGPDGQITMPIRITGWTLNQTDLQKIKIPVKGGVDVSLQEVANIESSIINLQTVSRSAGQPSVLLDVLKTPSSNVTDVTARINERIQAIPEVKSDAVDLSIFLDQGQEINTSLKGLIKEGLLGILFSVICVLLFFRNARSTLIISLSLPICLLTTTAILKAMDVSLNILTISGLIVAMGRVVDDSIVVIDNMYRKQLETNNGHMAVQGLAKGVVEMVPAIVSSTATTVAVFLPISIIGGIISSAFSGFAWSVVISLVTSLAVSIIVVPALAYLLWKKPLITKPMDMETSAQKILQWVFLKKKLIATLTVFLFAITILAATFLPVNFFPRGPSKDVAIQIELPEGAQLSDVDAEVKNIETILKNNHEVDTFSSTLGSNFTPMFDDVFDEGGGWMQKQNIANVSVGIKDQSDIDSFVKELRQQLGRLSTTAVYTVSNQNIAGDDSRLKVILTGGDQQGLAAAAILVKSKLQMIPGLSVEGAANDADAPIKHYLSLNQEKIQSLGLDVDEVLKRINGYLPQDDSLKILSGNIETPIAIHADGFKHNLTATDPEPEKTILSKMGHEMFTAKDGSMVSLAEITTLETSMQTVISEQDGRPFAAVTGNIITKDIGKVTQQVKETMNGLDLPSGVEYSIGGISQQVKQMVLEMSLALALSLVLVLMIISAVFRGWHAPASVLICIPLALIGSVWSMVLFGMEWNLAALIGILMLAGIVVTNGIVLVDKIERNLAEGMEAKQAILVGTSSRVRPVLMTAGTTILTLLPLAFSSNGNTIVSQTLGMVVIGGMISSTLISLLIIPIMYEWLSKRATKNKAKQEYQITA</sequence>
<feature type="transmembrane region" description="Helical" evidence="1">
    <location>
        <begin position="442"/>
        <end position="465"/>
    </location>
</feature>
<keyword evidence="1" id="KW-1133">Transmembrane helix</keyword>
<dbReference type="AlphaFoldDB" id="A0A942U802"/>
<feature type="transmembrane region" description="Helical" evidence="1">
    <location>
        <begin position="339"/>
        <end position="358"/>
    </location>
</feature>
<dbReference type="SUPFAM" id="SSF82866">
    <property type="entry name" value="Multidrug efflux transporter AcrB transmembrane domain"/>
    <property type="match status" value="2"/>
</dbReference>
<dbReference type="GO" id="GO:0042910">
    <property type="term" value="F:xenobiotic transmembrane transporter activity"/>
    <property type="evidence" value="ECO:0007669"/>
    <property type="project" value="TreeGrafter"/>
</dbReference>
<evidence type="ECO:0000313" key="2">
    <source>
        <dbReference type="EMBL" id="MBS4216445.1"/>
    </source>
</evidence>
<dbReference type="Gene3D" id="3.30.70.1430">
    <property type="entry name" value="Multidrug efflux transporter AcrB pore domain"/>
    <property type="match status" value="2"/>
</dbReference>
<keyword evidence="1" id="KW-0812">Transmembrane</keyword>
<evidence type="ECO:0000313" key="3">
    <source>
        <dbReference type="Proteomes" id="UP000679749"/>
    </source>
</evidence>
<feature type="transmembrane region" description="Helical" evidence="1">
    <location>
        <begin position="921"/>
        <end position="942"/>
    </location>
</feature>
<dbReference type="InterPro" id="IPR027463">
    <property type="entry name" value="AcrB_DN_DC_subdom"/>
</dbReference>
<feature type="transmembrane region" description="Helical" evidence="1">
    <location>
        <begin position="365"/>
        <end position="385"/>
    </location>
</feature>
<feature type="transmembrane region" description="Helical" evidence="1">
    <location>
        <begin position="391"/>
        <end position="412"/>
    </location>
</feature>
<dbReference type="PANTHER" id="PTHR32063">
    <property type="match status" value="1"/>
</dbReference>
<dbReference type="Proteomes" id="UP000679749">
    <property type="component" value="Unassembled WGS sequence"/>
</dbReference>
<dbReference type="InterPro" id="IPR001036">
    <property type="entry name" value="Acrflvin-R"/>
</dbReference>
<protein>
    <submittedName>
        <fullName evidence="2">Efflux RND transporter permease subunit</fullName>
    </submittedName>
</protein>
<dbReference type="PANTHER" id="PTHR32063:SF0">
    <property type="entry name" value="SWARMING MOTILITY PROTEIN SWRC"/>
    <property type="match status" value="1"/>
</dbReference>